<dbReference type="InterPro" id="IPR008309">
    <property type="entry name" value="YdbL"/>
</dbReference>
<organism evidence="1 2">
    <name type="scientific">Nitrosomonas communis</name>
    <dbReference type="NCBI Taxonomy" id="44574"/>
    <lineage>
        <taxon>Bacteria</taxon>
        <taxon>Pseudomonadati</taxon>
        <taxon>Pseudomonadota</taxon>
        <taxon>Betaproteobacteria</taxon>
        <taxon>Nitrosomonadales</taxon>
        <taxon>Nitrosomonadaceae</taxon>
        <taxon>Nitrosomonas</taxon>
    </lineage>
</organism>
<dbReference type="Proteomes" id="UP000183287">
    <property type="component" value="Unassembled WGS sequence"/>
</dbReference>
<gene>
    <name evidence="1" type="ORF">SAMN05421863_1002160</name>
</gene>
<keyword evidence="2" id="KW-1185">Reference proteome</keyword>
<sequence>MLHIPYFLKTKPLLEIFSAIFLTLSLYGAPVRADNLEQLRASGAIGESYSGYVIARNPNAQAQANAINTQRKAIYQEKATAQRVGVDQVGKVYAIEIFKKLPTGTWFQKENGRWVRK</sequence>
<dbReference type="OrthoDB" id="9798130at2"/>
<protein>
    <recommendedName>
        <fullName evidence="3">DUF1318 domain-containing protein</fullName>
    </recommendedName>
</protein>
<name>A0A1I4JQ35_9PROT</name>
<reference evidence="2" key="1">
    <citation type="submission" date="2016-10" db="EMBL/GenBank/DDBJ databases">
        <authorList>
            <person name="Varghese N."/>
            <person name="Submissions S."/>
        </authorList>
    </citation>
    <scope>NUCLEOTIDE SEQUENCE [LARGE SCALE GENOMIC DNA]</scope>
    <source>
        <strain evidence="2">Nm44</strain>
    </source>
</reference>
<dbReference type="AlphaFoldDB" id="A0A1I4JQ35"/>
<dbReference type="Pfam" id="PF07027">
    <property type="entry name" value="DUF1318"/>
    <property type="match status" value="1"/>
</dbReference>
<accession>A0A1I4JQ35</accession>
<evidence type="ECO:0000313" key="1">
    <source>
        <dbReference type="EMBL" id="SFL68642.1"/>
    </source>
</evidence>
<evidence type="ECO:0000313" key="2">
    <source>
        <dbReference type="Proteomes" id="UP000183287"/>
    </source>
</evidence>
<proteinExistence type="predicted"/>
<dbReference type="RefSeq" id="WP_074903073.1">
    <property type="nucleotide sequence ID" value="NZ_FOUB01000002.1"/>
</dbReference>
<evidence type="ECO:0008006" key="3">
    <source>
        <dbReference type="Google" id="ProtNLM"/>
    </source>
</evidence>
<dbReference type="EMBL" id="FOUB01000002">
    <property type="protein sequence ID" value="SFL68642.1"/>
    <property type="molecule type" value="Genomic_DNA"/>
</dbReference>